<dbReference type="GO" id="GO:0020037">
    <property type="term" value="F:heme binding"/>
    <property type="evidence" value="ECO:0007669"/>
    <property type="project" value="InterPro"/>
</dbReference>
<keyword evidence="8" id="KW-0503">Monooxygenase</keyword>
<comment type="cofactor">
    <cofactor evidence="7">
        <name>heme</name>
        <dbReference type="ChEBI" id="CHEBI:30413"/>
    </cofactor>
</comment>
<reference evidence="9" key="1">
    <citation type="submission" date="2021-02" db="EMBL/GenBank/DDBJ databases">
        <authorList>
            <person name="Nowell W R."/>
        </authorList>
    </citation>
    <scope>NUCLEOTIDE SEQUENCE</scope>
</reference>
<dbReference type="AlphaFoldDB" id="A0A815JUH2"/>
<protein>
    <recommendedName>
        <fullName evidence="12">Cytochrome P450</fullName>
    </recommendedName>
</protein>
<dbReference type="GO" id="GO:0016705">
    <property type="term" value="F:oxidoreductase activity, acting on paired donors, with incorporation or reduction of molecular oxygen"/>
    <property type="evidence" value="ECO:0007669"/>
    <property type="project" value="InterPro"/>
</dbReference>
<evidence type="ECO:0000256" key="1">
    <source>
        <dbReference type="ARBA" id="ARBA00010617"/>
    </source>
</evidence>
<evidence type="ECO:0000256" key="7">
    <source>
        <dbReference type="PIRSR" id="PIRSR602403-1"/>
    </source>
</evidence>
<evidence type="ECO:0000256" key="5">
    <source>
        <dbReference type="ARBA" id="ARBA00023004"/>
    </source>
</evidence>
<evidence type="ECO:0000256" key="2">
    <source>
        <dbReference type="ARBA" id="ARBA00022617"/>
    </source>
</evidence>
<keyword evidence="3 7" id="KW-0479">Metal-binding</keyword>
<dbReference type="Proteomes" id="UP000681722">
    <property type="component" value="Unassembled WGS sequence"/>
</dbReference>
<dbReference type="OrthoDB" id="2789670at2759"/>
<dbReference type="PANTHER" id="PTHR24302:SF15">
    <property type="entry name" value="FATTY-ACID PEROXYGENASE"/>
    <property type="match status" value="1"/>
</dbReference>
<keyword evidence="11" id="KW-1185">Reference proteome</keyword>
<dbReference type="SUPFAM" id="SSF48264">
    <property type="entry name" value="Cytochrome P450"/>
    <property type="match status" value="1"/>
</dbReference>
<evidence type="ECO:0000313" key="11">
    <source>
        <dbReference type="Proteomes" id="UP000663829"/>
    </source>
</evidence>
<comment type="similarity">
    <text evidence="1 8">Belongs to the cytochrome P450 family.</text>
</comment>
<keyword evidence="2 7" id="KW-0349">Heme</keyword>
<feature type="binding site" description="axial binding residue" evidence="7">
    <location>
        <position position="47"/>
    </location>
    <ligand>
        <name>heme</name>
        <dbReference type="ChEBI" id="CHEBI:30413"/>
    </ligand>
    <ligandPart>
        <name>Fe</name>
        <dbReference type="ChEBI" id="CHEBI:18248"/>
    </ligandPart>
</feature>
<dbReference type="PRINTS" id="PR00465">
    <property type="entry name" value="EP450IV"/>
</dbReference>
<evidence type="ECO:0000256" key="8">
    <source>
        <dbReference type="RuleBase" id="RU000461"/>
    </source>
</evidence>
<dbReference type="InterPro" id="IPR050705">
    <property type="entry name" value="Cytochrome_P450_3A"/>
</dbReference>
<name>A0A815JUH2_9BILA</name>
<evidence type="ECO:0008006" key="12">
    <source>
        <dbReference type="Google" id="ProtNLM"/>
    </source>
</evidence>
<dbReference type="InterPro" id="IPR002403">
    <property type="entry name" value="Cyt_P450_E_grp-IV"/>
</dbReference>
<dbReference type="InterPro" id="IPR036396">
    <property type="entry name" value="Cyt_P450_sf"/>
</dbReference>
<dbReference type="Proteomes" id="UP000663829">
    <property type="component" value="Unassembled WGS sequence"/>
</dbReference>
<proteinExistence type="inferred from homology"/>
<evidence type="ECO:0000256" key="3">
    <source>
        <dbReference type="ARBA" id="ARBA00022723"/>
    </source>
</evidence>
<comment type="function">
    <text evidence="6">Cytochromes P450 are a group of heme-thiolate monooxygenases. They oxidize a variety of structurally unrelated compounds, including steroids, fatty acids, and xenobiotics.</text>
</comment>
<keyword evidence="5 7" id="KW-0408">Iron</keyword>
<gene>
    <name evidence="9" type="ORF">GPM918_LOCUS32596</name>
    <name evidence="10" type="ORF">SRO942_LOCUS33266</name>
</gene>
<dbReference type="EMBL" id="CAJOBC010082147">
    <property type="protein sequence ID" value="CAF4281666.1"/>
    <property type="molecule type" value="Genomic_DNA"/>
</dbReference>
<dbReference type="GO" id="GO:0008395">
    <property type="term" value="F:steroid hydroxylase activity"/>
    <property type="evidence" value="ECO:0007669"/>
    <property type="project" value="TreeGrafter"/>
</dbReference>
<comment type="caution">
    <text evidence="9">The sequence shown here is derived from an EMBL/GenBank/DDBJ whole genome shotgun (WGS) entry which is preliminary data.</text>
</comment>
<dbReference type="Gene3D" id="1.10.630.10">
    <property type="entry name" value="Cytochrome P450"/>
    <property type="match status" value="1"/>
</dbReference>
<evidence type="ECO:0000256" key="6">
    <source>
        <dbReference type="ARBA" id="ARBA00043906"/>
    </source>
</evidence>
<dbReference type="Pfam" id="PF00067">
    <property type="entry name" value="p450"/>
    <property type="match status" value="1"/>
</dbReference>
<dbReference type="InterPro" id="IPR017972">
    <property type="entry name" value="Cyt_P450_CS"/>
</dbReference>
<sequence length="103" mass="12217">MSGTYNSIHYDQELWGPEDVYTFVPERHLTKRHSMAYMPFGVGPRNCVGMRFAFMEMKMVLTKLLKDYTIVKCDKLESHIKIQEIALIIALQEIWIKLQKREH</sequence>
<dbReference type="PROSITE" id="PS00086">
    <property type="entry name" value="CYTOCHROME_P450"/>
    <property type="match status" value="1"/>
</dbReference>
<accession>A0A815JUH2</accession>
<keyword evidence="4 8" id="KW-0560">Oxidoreductase</keyword>
<dbReference type="EMBL" id="CAJNOQ010016746">
    <property type="protein sequence ID" value="CAF1386826.1"/>
    <property type="molecule type" value="Genomic_DNA"/>
</dbReference>
<dbReference type="GO" id="GO:0005506">
    <property type="term" value="F:iron ion binding"/>
    <property type="evidence" value="ECO:0007669"/>
    <property type="project" value="InterPro"/>
</dbReference>
<organism evidence="9 11">
    <name type="scientific">Didymodactylos carnosus</name>
    <dbReference type="NCBI Taxonomy" id="1234261"/>
    <lineage>
        <taxon>Eukaryota</taxon>
        <taxon>Metazoa</taxon>
        <taxon>Spiralia</taxon>
        <taxon>Gnathifera</taxon>
        <taxon>Rotifera</taxon>
        <taxon>Eurotatoria</taxon>
        <taxon>Bdelloidea</taxon>
        <taxon>Philodinida</taxon>
        <taxon>Philodinidae</taxon>
        <taxon>Didymodactylos</taxon>
    </lineage>
</organism>
<evidence type="ECO:0000313" key="10">
    <source>
        <dbReference type="EMBL" id="CAF4281666.1"/>
    </source>
</evidence>
<evidence type="ECO:0000256" key="4">
    <source>
        <dbReference type="ARBA" id="ARBA00023002"/>
    </source>
</evidence>
<dbReference type="PANTHER" id="PTHR24302">
    <property type="entry name" value="CYTOCHROME P450 FAMILY 3"/>
    <property type="match status" value="1"/>
</dbReference>
<dbReference type="InterPro" id="IPR001128">
    <property type="entry name" value="Cyt_P450"/>
</dbReference>
<evidence type="ECO:0000313" key="9">
    <source>
        <dbReference type="EMBL" id="CAF1386826.1"/>
    </source>
</evidence>